<dbReference type="PANTHER" id="PTHR47970:SF12">
    <property type="entry name" value="KINESIN FAMILY MEMBER 11"/>
    <property type="match status" value="1"/>
</dbReference>
<sequence>MGVPAGSLEIQIFADIARLQSDMNQMKRAVGGATGDAATGFTRLNGAAGAAASGFSGVAAAAGVVGAALGAIGLASLAGDAIDVNREFQSLQASLKVATGSVGAAAAEYNKLKQFAQETPFAVDQAVEAFIKLKNLGLDPSTDALRSYGNTSASMGKDLMQMIEAVADASTGEFERLKEFGIKAAQEGDKVSFTFRGVTTTVKKSSDEIQAYLRGIGDVQFAGAMDAQMQTLNGQFANLEDAVTAAFIAFGEGGFNDALGDALSAMTGVAAGAEGTAAQLGAIAGELIRSATAIAQDVAPALSWLVDNFGNIAKLAGAVATGFVTYRGALLASAAVQTLMNGSLGIHIGLLATTARTLGITAAAQVAATGAMTAFGVAIRAVIATALGPLGIALVAAGAAYLALSKKVDESKYASQSFAAGQQGVADAIAISRKAIEDLDTATGAHIATSEAATRAAEARIVAEGKKAVALFRSAEAELANAKAIASANASLQASMMGGGSGAGDYDLARRQANGMGFGLNGLLNRIFGTGADAVGKAQATLDGTKKRVVALDGALQELYAAMERANGRKVEQAIGAAGAASKKAKADVDAFVAILEDLERASNGIERDLESAFREDVRSWISNQVKEFEAARTEFEEAKARLDQVQREDSRAANEAATRAMLDDLAELSDAANDAADTMASAFGRVGGAIGEVVALLAEYGEKQELIKAQVKAGTIDQAQAEARLGNLQLDTMGRTMGAAKSLFKEHSAGYKAMAAAEKAFAIVQLANTAVNIAAGAAKMFATLGPFGFPAVAAMVAVMAGLGAAVAGGGGASYRPPSAEEVQAAQGAGGVLGDSEAKSGSIANSLALMLKNTNKDLEYTNEMVRSLRAIETNIGALTNQLARQLGVTGGDFDTSGFGLGKTTKLPFMLPTVINILDDIPIIGGLLGGIAKALFGTKKTVTLLDQGISFAAQTVEDIINGGAIGQIYSDIQTQTKKKFLGITTSNKTKVTTEYGDLDNDMERQVALIIGSMRAGIIDAAGMLGVEGAQAALDAFSVNIGKISIKDLSGDEIREQLEAVFSKLGDDMANAALPGLAAFQKVGEGTFETLARLAKDYATIDTALRAIGMTFGAVGMASVAAREDLIDLFGGLDAFTEQTQFFRENFLSEAEQMAPIVSAVSAEMARLGHAGVTTKDQFKDLVLGLDLSTVSGQDMYASLLAVAPAFSKVIEYMGALDAELGETGKTAAELAAIAKQARSLDIQLMDALGDSAGALAARRADELAALDETLRAKQLEVWAALDASAVAKELAAATEAAAQAAAALADKRRDMDIRIMELTGDAVGALAARRADELAALDPSLRALQERIYALEDLRAAEEAAAQAAQQRADEEAAAQAEALRQAQDLAAQRRALEIDLMRALGDTAGATAAARADELAALDASLRGLKLAIWAAEDAAAAQQALAEAQAEAARVAEEAAAQAKAIADKRRDLEIQYMEATGDAAGAAAARRADELAALDPLLRALQQAVWTAQDAAAAQQALAQAQADAAAIAKQAADLNIRLLDAQGHSEAALAARRQQELAATDASLHATLQAIYAAEDLARVQAAQAEANRQAQASQEAAIREQQQAAEEAARAAQALADQRATMEIQLLRALGKDTEALARERQRELAALDPTLRALQQQIWAAEDAARAQEELAKAQEEAAQRAEQLAKDRSALEIRILELQGRTAEATAMKRAQELAAMDASLRPLQQLIYAYEDAEVAAAELAERQKAAADKVTEARGALSAAYERESGALRDTIDRFKSFSASLREFRGTLVIGGDSIFDQYRRAQAEFVDTAARARRGDEQALGAMAAVGKSFLDASLDRASSLAEYQRDVARVARATDAAIGAADREVTIADQQLSQLEALVAGQIDTTDAVLSVEEAMLALLDAIEEEDALSPSPVVALPASTPGLSAPAPSAPQLDALASTLTGLREDNRAQNEAIAINTATIARLLNRVIREDAITIRNESDQPLTGEVTIINTVASPVNTKEVA</sequence>
<dbReference type="EMBL" id="JAINVV010000014">
    <property type="protein sequence ID" value="MBY8826126.1"/>
    <property type="molecule type" value="Genomic_DNA"/>
</dbReference>
<gene>
    <name evidence="7" type="ORF">K7G82_27745</name>
</gene>
<keyword evidence="3" id="KW-0505">Motor protein</keyword>
<protein>
    <recommendedName>
        <fullName evidence="9">Bacteriophage tail tape measure N-terminal domain-containing protein</fullName>
    </recommendedName>
</protein>
<dbReference type="InterPro" id="IPR047149">
    <property type="entry name" value="KIF11-like"/>
</dbReference>
<evidence type="ECO:0000256" key="5">
    <source>
        <dbReference type="SAM" id="Coils"/>
    </source>
</evidence>
<feature type="coiled-coil region" evidence="5">
    <location>
        <begin position="1580"/>
        <end position="1629"/>
    </location>
</feature>
<evidence type="ECO:0000256" key="6">
    <source>
        <dbReference type="SAM" id="Phobius"/>
    </source>
</evidence>
<feature type="coiled-coil region" evidence="5">
    <location>
        <begin position="1340"/>
        <end position="1395"/>
    </location>
</feature>
<evidence type="ECO:0000256" key="4">
    <source>
        <dbReference type="ARBA" id="ARBA00023212"/>
    </source>
</evidence>
<evidence type="ECO:0008006" key="9">
    <source>
        <dbReference type="Google" id="ProtNLM"/>
    </source>
</evidence>
<keyword evidence="2" id="KW-0963">Cytoplasm</keyword>
<keyword evidence="8" id="KW-1185">Reference proteome</keyword>
<evidence type="ECO:0000313" key="8">
    <source>
        <dbReference type="Proteomes" id="UP000706039"/>
    </source>
</evidence>
<keyword evidence="6" id="KW-0472">Membrane</keyword>
<reference evidence="7 8" key="1">
    <citation type="submission" date="2021-08" db="EMBL/GenBank/DDBJ databases">
        <authorList>
            <person name="Tuo L."/>
        </authorList>
    </citation>
    <scope>NUCLEOTIDE SEQUENCE [LARGE SCALE GENOMIC DNA]</scope>
    <source>
        <strain evidence="7 8">JCM 31229</strain>
    </source>
</reference>
<keyword evidence="5" id="KW-0175">Coiled coil</keyword>
<keyword evidence="6" id="KW-0812">Transmembrane</keyword>
<evidence type="ECO:0000313" key="7">
    <source>
        <dbReference type="EMBL" id="MBY8826126.1"/>
    </source>
</evidence>
<feature type="coiled-coil region" evidence="5">
    <location>
        <begin position="1656"/>
        <end position="1757"/>
    </location>
</feature>
<accession>A0ABS7PYA6</accession>
<evidence type="ECO:0000256" key="2">
    <source>
        <dbReference type="ARBA" id="ARBA00022490"/>
    </source>
</evidence>
<feature type="coiled-coil region" evidence="5">
    <location>
        <begin position="1435"/>
        <end position="1473"/>
    </location>
</feature>
<feature type="coiled-coil region" evidence="5">
    <location>
        <begin position="1513"/>
        <end position="1540"/>
    </location>
</feature>
<feature type="coiled-coil region" evidence="5">
    <location>
        <begin position="596"/>
        <end position="656"/>
    </location>
</feature>
<feature type="transmembrane region" description="Helical" evidence="6">
    <location>
        <begin position="788"/>
        <end position="809"/>
    </location>
</feature>
<feature type="transmembrane region" description="Helical" evidence="6">
    <location>
        <begin position="381"/>
        <end position="404"/>
    </location>
</feature>
<organism evidence="7 8">
    <name type="scientific">Sphingomonas colocasiae</name>
    <dbReference type="NCBI Taxonomy" id="1848973"/>
    <lineage>
        <taxon>Bacteria</taxon>
        <taxon>Pseudomonadati</taxon>
        <taxon>Pseudomonadota</taxon>
        <taxon>Alphaproteobacteria</taxon>
        <taxon>Sphingomonadales</taxon>
        <taxon>Sphingomonadaceae</taxon>
        <taxon>Sphingomonas</taxon>
    </lineage>
</organism>
<dbReference type="RefSeq" id="WP_222993463.1">
    <property type="nucleotide sequence ID" value="NZ_JAINVV010000014.1"/>
</dbReference>
<evidence type="ECO:0000256" key="1">
    <source>
        <dbReference type="ARBA" id="ARBA00004245"/>
    </source>
</evidence>
<dbReference type="Proteomes" id="UP000706039">
    <property type="component" value="Unassembled WGS sequence"/>
</dbReference>
<dbReference type="PANTHER" id="PTHR47970">
    <property type="entry name" value="KINESIN-LIKE PROTEIN KIF11"/>
    <property type="match status" value="1"/>
</dbReference>
<name>A0ABS7PYA6_9SPHN</name>
<evidence type="ECO:0000256" key="3">
    <source>
        <dbReference type="ARBA" id="ARBA00023175"/>
    </source>
</evidence>
<comment type="caution">
    <text evidence="7">The sequence shown here is derived from an EMBL/GenBank/DDBJ whole genome shotgun (WGS) entry which is preliminary data.</text>
</comment>
<comment type="subcellular location">
    <subcellularLocation>
        <location evidence="1">Cytoplasm</location>
        <location evidence="1">Cytoskeleton</location>
    </subcellularLocation>
</comment>
<keyword evidence="4" id="KW-0206">Cytoskeleton</keyword>
<proteinExistence type="predicted"/>
<keyword evidence="6" id="KW-1133">Transmembrane helix</keyword>